<organism evidence="3 4">
    <name type="scientific">Gramella jeungdoensis</name>
    <dbReference type="NCBI Taxonomy" id="708091"/>
    <lineage>
        <taxon>Bacteria</taxon>
        <taxon>Pseudomonadati</taxon>
        <taxon>Bacteroidota</taxon>
        <taxon>Flavobacteriia</taxon>
        <taxon>Flavobacteriales</taxon>
        <taxon>Flavobacteriaceae</taxon>
        <taxon>Christiangramia</taxon>
    </lineage>
</organism>
<evidence type="ECO:0000313" key="3">
    <source>
        <dbReference type="EMBL" id="TEW75493.1"/>
    </source>
</evidence>
<keyword evidence="1" id="KW-0812">Transmembrane</keyword>
<feature type="transmembrane region" description="Helical" evidence="1">
    <location>
        <begin position="24"/>
        <end position="45"/>
    </location>
</feature>
<dbReference type="Proteomes" id="UP000298517">
    <property type="component" value="Unassembled WGS sequence"/>
</dbReference>
<dbReference type="RefSeq" id="WP_134247863.1">
    <property type="nucleotide sequence ID" value="NZ_SNQI01000002.1"/>
</dbReference>
<dbReference type="EMBL" id="SNQI01000002">
    <property type="protein sequence ID" value="TEW75493.1"/>
    <property type="molecule type" value="Genomic_DNA"/>
</dbReference>
<sequence length="98" mass="11820">MKTNFTEEQKYIRAKKKVDEIKGFYWNLLSYCLVIPFLIFVNLMTSPGYHWFWWPMLGWGIGLVFHAYGVFGKNILFGADWEERKIKKLMDKDKNNKF</sequence>
<dbReference type="InterPro" id="IPR025698">
    <property type="entry name" value="2TM_dom"/>
</dbReference>
<keyword evidence="4" id="KW-1185">Reference proteome</keyword>
<dbReference type="AlphaFoldDB" id="A0A4Y8AVI5"/>
<feature type="domain" description="2TM" evidence="2">
    <location>
        <begin position="13"/>
        <end position="91"/>
    </location>
</feature>
<evidence type="ECO:0000313" key="4">
    <source>
        <dbReference type="Proteomes" id="UP000298517"/>
    </source>
</evidence>
<gene>
    <name evidence="3" type="ORF">E2488_08265</name>
</gene>
<comment type="caution">
    <text evidence="3">The sequence shown here is derived from an EMBL/GenBank/DDBJ whole genome shotgun (WGS) entry which is preliminary data.</text>
</comment>
<accession>A0A4Y8AVI5</accession>
<evidence type="ECO:0000256" key="1">
    <source>
        <dbReference type="SAM" id="Phobius"/>
    </source>
</evidence>
<keyword evidence="1" id="KW-0472">Membrane</keyword>
<dbReference type="Pfam" id="PF13239">
    <property type="entry name" value="2TM"/>
    <property type="match status" value="1"/>
</dbReference>
<evidence type="ECO:0000259" key="2">
    <source>
        <dbReference type="Pfam" id="PF13239"/>
    </source>
</evidence>
<proteinExistence type="predicted"/>
<keyword evidence="1" id="KW-1133">Transmembrane helix</keyword>
<dbReference type="OrthoDB" id="8965954at2"/>
<name>A0A4Y8AVI5_9FLAO</name>
<protein>
    <submittedName>
        <fullName evidence="3">2TM domain-containing protein</fullName>
    </submittedName>
</protein>
<feature type="transmembrane region" description="Helical" evidence="1">
    <location>
        <begin position="51"/>
        <end position="71"/>
    </location>
</feature>
<reference evidence="3 4" key="1">
    <citation type="journal article" date="2011" name="J. Microbiol.">
        <title>Gramella jeungdoensis sp. nov., isolated from a solar saltern in Korea.</title>
        <authorList>
            <person name="Joung Y."/>
            <person name="Kim H."/>
            <person name="Jang T."/>
            <person name="Ahn T.S."/>
            <person name="Joh K."/>
        </authorList>
    </citation>
    <scope>NUCLEOTIDE SEQUENCE [LARGE SCALE GENOMIC DNA]</scope>
    <source>
        <strain evidence="3 4">KCTC 23123</strain>
    </source>
</reference>